<gene>
    <name evidence="2" type="ORF">SAMN05421739_101462</name>
</gene>
<keyword evidence="2" id="KW-0808">Transferase</keyword>
<dbReference type="PANTHER" id="PTHR22916">
    <property type="entry name" value="GLYCOSYLTRANSFERASE"/>
    <property type="match status" value="1"/>
</dbReference>
<dbReference type="PANTHER" id="PTHR22916:SF3">
    <property type="entry name" value="UDP-GLCNAC:BETAGAL BETA-1,3-N-ACETYLGLUCOSAMINYLTRANSFERASE-LIKE PROTEIN 1"/>
    <property type="match status" value="1"/>
</dbReference>
<protein>
    <submittedName>
        <fullName evidence="2">Glycosyltransferase involved in cell wall bisynthesis</fullName>
    </submittedName>
</protein>
<keyword evidence="3" id="KW-1185">Reference proteome</keyword>
<evidence type="ECO:0000313" key="2">
    <source>
        <dbReference type="EMBL" id="SFF94518.1"/>
    </source>
</evidence>
<name>A0A1I2MTR2_9BACT</name>
<dbReference type="InterPro" id="IPR029044">
    <property type="entry name" value="Nucleotide-diphossugar_trans"/>
</dbReference>
<dbReference type="Pfam" id="PF00535">
    <property type="entry name" value="Glycos_transf_2"/>
    <property type="match status" value="1"/>
</dbReference>
<dbReference type="CDD" id="cd06433">
    <property type="entry name" value="GT_2_WfgS_like"/>
    <property type="match status" value="1"/>
</dbReference>
<reference evidence="3" key="1">
    <citation type="submission" date="2016-10" db="EMBL/GenBank/DDBJ databases">
        <authorList>
            <person name="Varghese N."/>
            <person name="Submissions S."/>
        </authorList>
    </citation>
    <scope>NUCLEOTIDE SEQUENCE [LARGE SCALE GENOMIC DNA]</scope>
    <source>
        <strain evidence="3">LP51</strain>
    </source>
</reference>
<dbReference type="Gene3D" id="3.90.550.10">
    <property type="entry name" value="Spore Coat Polysaccharide Biosynthesis Protein SpsA, Chain A"/>
    <property type="match status" value="1"/>
</dbReference>
<dbReference type="AlphaFoldDB" id="A0A1I2MTR2"/>
<accession>A0A1I2MTR2</accession>
<evidence type="ECO:0000313" key="3">
    <source>
        <dbReference type="Proteomes" id="UP000198724"/>
    </source>
</evidence>
<evidence type="ECO:0000259" key="1">
    <source>
        <dbReference type="Pfam" id="PF00535"/>
    </source>
</evidence>
<organism evidence="2 3">
    <name type="scientific">Pontibacter chinhatensis</name>
    <dbReference type="NCBI Taxonomy" id="1436961"/>
    <lineage>
        <taxon>Bacteria</taxon>
        <taxon>Pseudomonadati</taxon>
        <taxon>Bacteroidota</taxon>
        <taxon>Cytophagia</taxon>
        <taxon>Cytophagales</taxon>
        <taxon>Hymenobacteraceae</taxon>
        <taxon>Pontibacter</taxon>
    </lineage>
</organism>
<dbReference type="GO" id="GO:0016758">
    <property type="term" value="F:hexosyltransferase activity"/>
    <property type="evidence" value="ECO:0007669"/>
    <property type="project" value="UniProtKB-ARBA"/>
</dbReference>
<dbReference type="Proteomes" id="UP000198724">
    <property type="component" value="Unassembled WGS sequence"/>
</dbReference>
<sequence length="281" mass="31792">MAHTLEGGYRLNHTNTGTRDGILVSVITVVFNGEKYLEQTIQSVLSQSYQNIEYIIVDGGSTDGTLDIIRKYDSQLAYWKSEPDKGISDAFNKGIALATGDLIGILNADDWYEPEAVARMVAQYEPGSVLHGNKQYWNEDGSKAHQARPNLDILPLEMSLNHPTVFVSKSLYEKHGVFDLNYKLAMDYHLLLRLYNAGAKFIHVDHIIANMRLGGVSANIVGCYREVLRAKNEVFGNKVSHRAYYCWTILRYKTSQALSNTPLAFINTFYRTRISPIKKQY</sequence>
<dbReference type="InterPro" id="IPR001173">
    <property type="entry name" value="Glyco_trans_2-like"/>
</dbReference>
<dbReference type="OrthoDB" id="9788101at2"/>
<dbReference type="SUPFAM" id="SSF53448">
    <property type="entry name" value="Nucleotide-diphospho-sugar transferases"/>
    <property type="match status" value="1"/>
</dbReference>
<dbReference type="RefSeq" id="WP_092098615.1">
    <property type="nucleotide sequence ID" value="NZ_FOOT01000001.1"/>
</dbReference>
<dbReference type="STRING" id="1436961.SAMN05421739_101462"/>
<feature type="domain" description="Glycosyltransferase 2-like" evidence="1">
    <location>
        <begin position="25"/>
        <end position="147"/>
    </location>
</feature>
<proteinExistence type="predicted"/>
<dbReference type="EMBL" id="FOOT01000001">
    <property type="protein sequence ID" value="SFF94518.1"/>
    <property type="molecule type" value="Genomic_DNA"/>
</dbReference>